<dbReference type="GO" id="GO:0005840">
    <property type="term" value="C:ribosome"/>
    <property type="evidence" value="ECO:0007669"/>
    <property type="project" value="UniProtKB-KW"/>
</dbReference>
<keyword evidence="2 4" id="KW-0689">Ribosomal protein</keyword>
<protein>
    <recommendedName>
        <fullName evidence="7">S15/NS1 RNA-binding domain-containing protein</fullName>
    </recommendedName>
</protein>
<dbReference type="GO" id="GO:0005737">
    <property type="term" value="C:cytoplasm"/>
    <property type="evidence" value="ECO:0007669"/>
    <property type="project" value="UniProtKB-ARBA"/>
</dbReference>
<accession>A0A0D2LH24</accession>
<dbReference type="AlphaFoldDB" id="A0A0D2LH24"/>
<evidence type="ECO:0008006" key="7">
    <source>
        <dbReference type="Google" id="ProtNLM"/>
    </source>
</evidence>
<evidence type="ECO:0000256" key="3">
    <source>
        <dbReference type="ARBA" id="ARBA00023274"/>
    </source>
</evidence>
<organism evidence="5 6">
    <name type="scientific">Hypholoma sublateritium (strain FD-334 SS-4)</name>
    <dbReference type="NCBI Taxonomy" id="945553"/>
    <lineage>
        <taxon>Eukaryota</taxon>
        <taxon>Fungi</taxon>
        <taxon>Dikarya</taxon>
        <taxon>Basidiomycota</taxon>
        <taxon>Agaricomycotina</taxon>
        <taxon>Agaricomycetes</taxon>
        <taxon>Agaricomycetidae</taxon>
        <taxon>Agaricales</taxon>
        <taxon>Agaricineae</taxon>
        <taxon>Strophariaceae</taxon>
        <taxon>Hypholoma</taxon>
    </lineage>
</organism>
<dbReference type="OrthoDB" id="441444at2759"/>
<dbReference type="NCBIfam" id="TIGR00952">
    <property type="entry name" value="S15_bact"/>
    <property type="match status" value="1"/>
</dbReference>
<dbReference type="Proteomes" id="UP000054270">
    <property type="component" value="Unassembled WGS sequence"/>
</dbReference>
<evidence type="ECO:0000256" key="1">
    <source>
        <dbReference type="ARBA" id="ARBA00008434"/>
    </source>
</evidence>
<dbReference type="EMBL" id="KN817526">
    <property type="protein sequence ID" value="KJA26927.1"/>
    <property type="molecule type" value="Genomic_DNA"/>
</dbReference>
<dbReference type="HAMAP" id="MF_01343_B">
    <property type="entry name" value="Ribosomal_uS15_B"/>
    <property type="match status" value="1"/>
</dbReference>
<reference evidence="6" key="1">
    <citation type="submission" date="2014-04" db="EMBL/GenBank/DDBJ databases">
        <title>Evolutionary Origins and Diversification of the Mycorrhizal Mutualists.</title>
        <authorList>
            <consortium name="DOE Joint Genome Institute"/>
            <consortium name="Mycorrhizal Genomics Consortium"/>
            <person name="Kohler A."/>
            <person name="Kuo A."/>
            <person name="Nagy L.G."/>
            <person name="Floudas D."/>
            <person name="Copeland A."/>
            <person name="Barry K.W."/>
            <person name="Cichocki N."/>
            <person name="Veneault-Fourrey C."/>
            <person name="LaButti K."/>
            <person name="Lindquist E.A."/>
            <person name="Lipzen A."/>
            <person name="Lundell T."/>
            <person name="Morin E."/>
            <person name="Murat C."/>
            <person name="Riley R."/>
            <person name="Ohm R."/>
            <person name="Sun H."/>
            <person name="Tunlid A."/>
            <person name="Henrissat B."/>
            <person name="Grigoriev I.V."/>
            <person name="Hibbett D.S."/>
            <person name="Martin F."/>
        </authorList>
    </citation>
    <scope>NUCLEOTIDE SEQUENCE [LARGE SCALE GENOMIC DNA]</scope>
    <source>
        <strain evidence="6">FD-334 SS-4</strain>
    </source>
</reference>
<evidence type="ECO:0000256" key="2">
    <source>
        <dbReference type="ARBA" id="ARBA00022980"/>
    </source>
</evidence>
<dbReference type="PROSITE" id="PS00362">
    <property type="entry name" value="RIBOSOMAL_S15"/>
    <property type="match status" value="1"/>
</dbReference>
<dbReference type="GO" id="GO:1990904">
    <property type="term" value="C:ribonucleoprotein complex"/>
    <property type="evidence" value="ECO:0007669"/>
    <property type="project" value="UniProtKB-KW"/>
</dbReference>
<evidence type="ECO:0000313" key="5">
    <source>
        <dbReference type="EMBL" id="KJA26927.1"/>
    </source>
</evidence>
<keyword evidence="3 4" id="KW-0687">Ribonucleoprotein</keyword>
<proteinExistence type="inferred from homology"/>
<dbReference type="SUPFAM" id="SSF47060">
    <property type="entry name" value="S15/NS1 RNA-binding domain"/>
    <property type="match status" value="1"/>
</dbReference>
<dbReference type="PANTHER" id="PTHR23321:SF26">
    <property type="entry name" value="SMALL RIBOSOMAL SUBUNIT PROTEIN US15M"/>
    <property type="match status" value="1"/>
</dbReference>
<gene>
    <name evidence="5" type="ORF">HYPSUDRAFT_36095</name>
</gene>
<dbReference type="CDD" id="cd00677">
    <property type="entry name" value="S15_NS1_EPRS_RNA-bind"/>
    <property type="match status" value="1"/>
</dbReference>
<dbReference type="GO" id="GO:0006412">
    <property type="term" value="P:translation"/>
    <property type="evidence" value="ECO:0007669"/>
    <property type="project" value="InterPro"/>
</dbReference>
<dbReference type="STRING" id="945553.A0A0D2LH24"/>
<dbReference type="OMA" id="ITHAPGI"/>
<sequence length="286" mass="31312">MFRVCISSGSRALAQRPPAATATAPLHTSAVCHSVAKVRKANSLRARKANIAHTGARVAEAEAHRPSVILGTRPGDEAKWDRCDLARVLVDETALRSSTDMVPARLPIGTVALPPQFAYGVDAPERQLLFEALPNAATGMARSGVAHKAVQDGKSEDWAAVAAQEKVELLKANLLAKALDLRNANAAGIAFENRRRIIREFSTPENPFNPGLTEVQVALLTYRIRNLWTHLTTFKRDVGNRRALRQLVHQRAKLLKYLKGVSLARYDTILERLALEPDSVEGELVI</sequence>
<dbReference type="SMART" id="SM01387">
    <property type="entry name" value="Ribosomal_S15"/>
    <property type="match status" value="1"/>
</dbReference>
<dbReference type="InterPro" id="IPR005290">
    <property type="entry name" value="Ribosomal_uS15_bac-type"/>
</dbReference>
<dbReference type="InterPro" id="IPR009068">
    <property type="entry name" value="uS15_NS1_RNA-bd_sf"/>
</dbReference>
<dbReference type="InterPro" id="IPR000589">
    <property type="entry name" value="Ribosomal_uS15"/>
</dbReference>
<dbReference type="GO" id="GO:0003735">
    <property type="term" value="F:structural constituent of ribosome"/>
    <property type="evidence" value="ECO:0007669"/>
    <property type="project" value="InterPro"/>
</dbReference>
<evidence type="ECO:0000256" key="4">
    <source>
        <dbReference type="RuleBase" id="RU003919"/>
    </source>
</evidence>
<keyword evidence="6" id="KW-1185">Reference proteome</keyword>
<dbReference type="Pfam" id="PF00312">
    <property type="entry name" value="Ribosomal_S15"/>
    <property type="match status" value="1"/>
</dbReference>
<name>A0A0D2LH24_HYPSF</name>
<evidence type="ECO:0000313" key="6">
    <source>
        <dbReference type="Proteomes" id="UP000054270"/>
    </source>
</evidence>
<dbReference type="Gene3D" id="1.10.287.10">
    <property type="entry name" value="S15/NS1, RNA-binding"/>
    <property type="match status" value="1"/>
</dbReference>
<comment type="similarity">
    <text evidence="1 4">Belongs to the universal ribosomal protein uS15 family.</text>
</comment>
<dbReference type="PANTHER" id="PTHR23321">
    <property type="entry name" value="RIBOSOMAL PROTEIN S15, BACTERIAL AND ORGANELLAR"/>
    <property type="match status" value="1"/>
</dbReference>